<dbReference type="PaxDb" id="6945-B7PM11"/>
<dbReference type="VEuPathDB" id="VectorBase:ISCP_016604"/>
<dbReference type="EMBL" id="DS744731">
    <property type="protein sequence ID" value="EEC07633.1"/>
    <property type="molecule type" value="Genomic_DNA"/>
</dbReference>
<dbReference type="PROSITE" id="PS50181">
    <property type="entry name" value="FBOX"/>
    <property type="match status" value="1"/>
</dbReference>
<organism>
    <name type="scientific">Ixodes scapularis</name>
    <name type="common">Black-legged tick</name>
    <name type="synonym">Deer tick</name>
    <dbReference type="NCBI Taxonomy" id="6945"/>
    <lineage>
        <taxon>Eukaryota</taxon>
        <taxon>Metazoa</taxon>
        <taxon>Ecdysozoa</taxon>
        <taxon>Arthropoda</taxon>
        <taxon>Chelicerata</taxon>
        <taxon>Arachnida</taxon>
        <taxon>Acari</taxon>
        <taxon>Parasitiformes</taxon>
        <taxon>Ixodida</taxon>
        <taxon>Ixodoidea</taxon>
        <taxon>Ixodidae</taxon>
        <taxon>Ixodinae</taxon>
        <taxon>Ixodes</taxon>
    </lineage>
</organism>
<dbReference type="EMBL" id="ABJB011107193">
    <property type="status" value="NOT_ANNOTATED_CDS"/>
    <property type="molecule type" value="Genomic_DNA"/>
</dbReference>
<dbReference type="PANTHER" id="PTHR38926">
    <property type="entry name" value="F-BOX DOMAIN CONTAINING PROTEIN, EXPRESSED"/>
    <property type="match status" value="1"/>
</dbReference>
<dbReference type="SMART" id="SM00256">
    <property type="entry name" value="FBOX"/>
    <property type="match status" value="1"/>
</dbReference>
<dbReference type="InParanoid" id="B7PM11"/>
<dbReference type="Gene3D" id="3.80.10.10">
    <property type="entry name" value="Ribonuclease Inhibitor"/>
    <property type="match status" value="1"/>
</dbReference>
<dbReference type="OrthoDB" id="9856535at2759"/>
<dbReference type="FunFam" id="3.80.10.10:FF:001338">
    <property type="entry name" value="F-box/leucine rich repeat protein, putative"/>
    <property type="match status" value="1"/>
</dbReference>
<dbReference type="InterPro" id="IPR032675">
    <property type="entry name" value="LRR_dom_sf"/>
</dbReference>
<dbReference type="AlphaFoldDB" id="B7PM11"/>
<dbReference type="VEuPathDB" id="VectorBase:ISCW005273"/>
<dbReference type="STRING" id="6945.B7PM11"/>
<dbReference type="SUPFAM" id="SSF52047">
    <property type="entry name" value="RNI-like"/>
    <property type="match status" value="1"/>
</dbReference>
<dbReference type="InterPro" id="IPR001810">
    <property type="entry name" value="F-box_dom"/>
</dbReference>
<reference evidence="2 4" key="1">
    <citation type="submission" date="2008-03" db="EMBL/GenBank/DDBJ databases">
        <title>Annotation of Ixodes scapularis.</title>
        <authorList>
            <consortium name="Ixodes scapularis Genome Project Consortium"/>
            <person name="Caler E."/>
            <person name="Hannick L.I."/>
            <person name="Bidwell S."/>
            <person name="Joardar V."/>
            <person name="Thiagarajan M."/>
            <person name="Amedeo P."/>
            <person name="Galinsky K.J."/>
            <person name="Schobel S."/>
            <person name="Inman J."/>
            <person name="Hostetler J."/>
            <person name="Miller J."/>
            <person name="Hammond M."/>
            <person name="Megy K."/>
            <person name="Lawson D."/>
            <person name="Kodira C."/>
            <person name="Sutton G."/>
            <person name="Meyer J."/>
            <person name="Hill C.A."/>
            <person name="Birren B."/>
            <person name="Nene V."/>
            <person name="Collins F."/>
            <person name="Alarcon-Chaidez F."/>
            <person name="Wikel S."/>
            <person name="Strausberg R."/>
        </authorList>
    </citation>
    <scope>NUCLEOTIDE SEQUENCE [LARGE SCALE GENOMIC DNA]</scope>
    <source>
        <strain evidence="4">Wikel</strain>
        <strain evidence="2">Wikel colony</strain>
    </source>
</reference>
<dbReference type="EnsemblMetazoa" id="ISCW005273-RA">
    <property type="protein sequence ID" value="ISCW005273-PA"/>
    <property type="gene ID" value="ISCW005273"/>
</dbReference>
<accession>B7PM11</accession>
<dbReference type="VEuPathDB" id="VectorBase:ISCI005273"/>
<evidence type="ECO:0000259" key="1">
    <source>
        <dbReference type="PROSITE" id="PS50181"/>
    </source>
</evidence>
<dbReference type="GO" id="GO:0019005">
    <property type="term" value="C:SCF ubiquitin ligase complex"/>
    <property type="evidence" value="ECO:0000318"/>
    <property type="project" value="GO_Central"/>
</dbReference>
<proteinExistence type="predicted"/>
<dbReference type="SUPFAM" id="SSF81383">
    <property type="entry name" value="F-box domain"/>
    <property type="match status" value="1"/>
</dbReference>
<dbReference type="Proteomes" id="UP000001555">
    <property type="component" value="Unassembled WGS sequence"/>
</dbReference>
<feature type="domain" description="F-box" evidence="1">
    <location>
        <begin position="122"/>
        <end position="168"/>
    </location>
</feature>
<dbReference type="EMBL" id="ABJB010671739">
    <property type="status" value="NOT_ANNOTATED_CDS"/>
    <property type="molecule type" value="Genomic_DNA"/>
</dbReference>
<dbReference type="PANTHER" id="PTHR38926:SF72">
    <property type="entry name" value="IM:7136021-RELATED"/>
    <property type="match status" value="1"/>
</dbReference>
<reference evidence="3" key="2">
    <citation type="submission" date="2020-05" db="UniProtKB">
        <authorList>
            <consortium name="EnsemblMetazoa"/>
        </authorList>
    </citation>
    <scope>IDENTIFICATION</scope>
    <source>
        <strain evidence="3">wikel</strain>
    </source>
</reference>
<evidence type="ECO:0000313" key="2">
    <source>
        <dbReference type="EMBL" id="EEC07633.1"/>
    </source>
</evidence>
<gene>
    <name evidence="2" type="ORF">IscW_ISCW005273</name>
</gene>
<dbReference type="EMBL" id="ABJB010707017">
    <property type="status" value="NOT_ANNOTATED_CDS"/>
    <property type="molecule type" value="Genomic_DNA"/>
</dbReference>
<keyword evidence="4" id="KW-1185">Reference proteome</keyword>
<dbReference type="FunFam" id="1.20.1280.50:FF:000121">
    <property type="entry name" value="Putative scf ubiquitin ligase skp2 component"/>
    <property type="match status" value="1"/>
</dbReference>
<name>B7PM11_IXOSC</name>
<dbReference type="InterPro" id="IPR036047">
    <property type="entry name" value="F-box-like_dom_sf"/>
</dbReference>
<protein>
    <submittedName>
        <fullName evidence="2 3">F-box/leucine rich repeat protein, putative</fullName>
    </submittedName>
</protein>
<evidence type="ECO:0000313" key="3">
    <source>
        <dbReference type="EnsemblMetazoa" id="ISCW005273-PA"/>
    </source>
</evidence>
<sequence>MAEAHVSACFAPNCSTCSTSARTLGHGNLATVGRCPGCCTCCSVCSRDPEEHSKEQQQTGCGGDRRSGFHPPATFSGRVVCRAGDDDGTSRVLLVLASSPPPPPFLHYFLIVTLRFSKRKFTTTIEHLPDYVLLNIFNYLDFLELCVIGLVCRKWYALSRDRTLHRRVDLSHVELTPKQLKLLLQMRAMPPAVEELRVFGDHHCLWACSVSPRALGRIQRRCPRLRRLHIHNFSFRSSSRDKCVRLTDFPDTLEHLSLRGSIVGRSSFFKASRQGQCLSKLQILDLGRCFFVADAEAKPWPWLPNLSELYLEGCPFLDSAGYFQDMLRKLSRLTLLDVEGTYVAENALETVASYCPTLEHLFVGCTATKDSSVAAMGNSGGMSRLRSVCLVQTQVTDAGLLQLVRVAPELKVVMLETDQGVSDEGIAEFCDRLPGVAVEIRECIGLVSAVFRHEGCGHYELRFVDAEGS</sequence>
<dbReference type="Pfam" id="PF12937">
    <property type="entry name" value="F-box-like"/>
    <property type="match status" value="1"/>
</dbReference>
<dbReference type="Gene3D" id="1.20.1280.50">
    <property type="match status" value="1"/>
</dbReference>
<dbReference type="HOGENOM" id="CLU_583015_0_0_1"/>
<evidence type="ECO:0000313" key="4">
    <source>
        <dbReference type="Proteomes" id="UP000001555"/>
    </source>
</evidence>
<dbReference type="GO" id="GO:0031146">
    <property type="term" value="P:SCF-dependent proteasomal ubiquitin-dependent protein catabolic process"/>
    <property type="evidence" value="ECO:0000318"/>
    <property type="project" value="GO_Central"/>
</dbReference>